<sequence length="283" mass="29813">MAEYNSNPKTGEKRGRNSPMTYRKFFQNELKRIKLEDSSISHKDAFKQAGLNWRTSPLNPKNQAAPALTGSVDANSSSISSAVPTVPPSKVEVANSSDPVSAKEQQQDTNTPVSAKKQQQNTNAPVAEKKPAEALSIVPSIASPPGYKEPPPSASADTKAKEQEPVATAIPTITSSTIAGGINNDGSSTKASLSAMPLESMSEPTPSSVEPNNIAKPANIGFSLLSSNNDNTCFTDDRKESVERKDSNKANDTTDSSGNKNVPVGKMSSMVAHTVPSALTTAK</sequence>
<comment type="caution">
    <text evidence="3">The sequence shown here is derived from an EMBL/GenBank/DDBJ whole genome shotgun (WGS) entry which is preliminary data.</text>
</comment>
<name>A0A9W8G7M5_9FUNG</name>
<evidence type="ECO:0000256" key="1">
    <source>
        <dbReference type="SAM" id="MobiDB-lite"/>
    </source>
</evidence>
<dbReference type="Pfam" id="PF04690">
    <property type="entry name" value="YABBY"/>
    <property type="match status" value="1"/>
</dbReference>
<organism evidence="3 4">
    <name type="scientific">Coemansia spiralis</name>
    <dbReference type="NCBI Taxonomy" id="417178"/>
    <lineage>
        <taxon>Eukaryota</taxon>
        <taxon>Fungi</taxon>
        <taxon>Fungi incertae sedis</taxon>
        <taxon>Zoopagomycota</taxon>
        <taxon>Kickxellomycotina</taxon>
        <taxon>Kickxellomycetes</taxon>
        <taxon>Kickxellales</taxon>
        <taxon>Kickxellaceae</taxon>
        <taxon>Coemansia</taxon>
    </lineage>
</organism>
<evidence type="ECO:0000313" key="3">
    <source>
        <dbReference type="EMBL" id="KAJ2680811.1"/>
    </source>
</evidence>
<feature type="domain" description="YABBY protein C-terminal" evidence="2">
    <location>
        <begin position="8"/>
        <end position="57"/>
    </location>
</feature>
<dbReference type="OrthoDB" id="667577at2759"/>
<feature type="compositionally biased region" description="Polar residues" evidence="1">
    <location>
        <begin position="202"/>
        <end position="211"/>
    </location>
</feature>
<protein>
    <recommendedName>
        <fullName evidence="2">YABBY protein C-terminal domain-containing protein</fullName>
    </recommendedName>
</protein>
<dbReference type="Proteomes" id="UP001151518">
    <property type="component" value="Unassembled WGS sequence"/>
</dbReference>
<evidence type="ECO:0000313" key="4">
    <source>
        <dbReference type="Proteomes" id="UP001151518"/>
    </source>
</evidence>
<feature type="compositionally biased region" description="Polar residues" evidence="1">
    <location>
        <begin position="250"/>
        <end position="260"/>
    </location>
</feature>
<dbReference type="AlphaFoldDB" id="A0A9W8G7M5"/>
<feature type="region of interest" description="Disordered" evidence="1">
    <location>
        <begin position="1"/>
        <end position="22"/>
    </location>
</feature>
<feature type="compositionally biased region" description="Low complexity" evidence="1">
    <location>
        <begin position="71"/>
        <end position="84"/>
    </location>
</feature>
<feature type="compositionally biased region" description="Polar residues" evidence="1">
    <location>
        <begin position="53"/>
        <end position="62"/>
    </location>
</feature>
<gene>
    <name evidence="3" type="ORF">GGI25_000447</name>
</gene>
<accession>A0A9W8G7M5</accession>
<feature type="compositionally biased region" description="Low complexity" evidence="1">
    <location>
        <begin position="167"/>
        <end position="182"/>
    </location>
</feature>
<dbReference type="InterPro" id="IPR056775">
    <property type="entry name" value="YABBY_C"/>
</dbReference>
<reference evidence="3" key="1">
    <citation type="submission" date="2022-07" db="EMBL/GenBank/DDBJ databases">
        <title>Phylogenomic reconstructions and comparative analyses of Kickxellomycotina fungi.</title>
        <authorList>
            <person name="Reynolds N.K."/>
            <person name="Stajich J.E."/>
            <person name="Barry K."/>
            <person name="Grigoriev I.V."/>
            <person name="Crous P."/>
            <person name="Smith M.E."/>
        </authorList>
    </citation>
    <scope>NUCLEOTIDE SEQUENCE</scope>
    <source>
        <strain evidence="3">NRRL 3115</strain>
    </source>
</reference>
<feature type="compositionally biased region" description="Basic and acidic residues" evidence="1">
    <location>
        <begin position="235"/>
        <end position="249"/>
    </location>
</feature>
<feature type="region of interest" description="Disordered" evidence="1">
    <location>
        <begin position="51"/>
        <end position="283"/>
    </location>
</feature>
<proteinExistence type="predicted"/>
<feature type="compositionally biased region" description="Polar residues" evidence="1">
    <location>
        <begin position="94"/>
        <end position="124"/>
    </location>
</feature>
<dbReference type="EMBL" id="JANBTW010000003">
    <property type="protein sequence ID" value="KAJ2680811.1"/>
    <property type="molecule type" value="Genomic_DNA"/>
</dbReference>
<evidence type="ECO:0000259" key="2">
    <source>
        <dbReference type="Pfam" id="PF04690"/>
    </source>
</evidence>
<feature type="compositionally biased region" description="Polar residues" evidence="1">
    <location>
        <begin position="224"/>
        <end position="234"/>
    </location>
</feature>